<reference evidence="2 3" key="1">
    <citation type="submission" date="2020-08" db="EMBL/GenBank/DDBJ databases">
        <title>Genomic Encyclopedia of Type Strains, Phase IV (KMG-IV): sequencing the most valuable type-strain genomes for metagenomic binning, comparative biology and taxonomic classification.</title>
        <authorList>
            <person name="Goeker M."/>
        </authorList>
    </citation>
    <scope>NUCLEOTIDE SEQUENCE [LARGE SCALE GENOMIC DNA]</scope>
    <source>
        <strain evidence="2 3">DSM 106146</strain>
    </source>
</reference>
<dbReference type="Proteomes" id="UP000543642">
    <property type="component" value="Unassembled WGS sequence"/>
</dbReference>
<dbReference type="InterPro" id="IPR000415">
    <property type="entry name" value="Nitroreductase-like"/>
</dbReference>
<evidence type="ECO:0000313" key="3">
    <source>
        <dbReference type="Proteomes" id="UP000543642"/>
    </source>
</evidence>
<dbReference type="Gene3D" id="3.40.109.30">
    <property type="entry name" value="putative nitroreductase (tm1586), domain 2"/>
    <property type="match status" value="1"/>
</dbReference>
<keyword evidence="3" id="KW-1185">Reference proteome</keyword>
<evidence type="ECO:0000259" key="1">
    <source>
        <dbReference type="Pfam" id="PF14512"/>
    </source>
</evidence>
<dbReference type="RefSeq" id="WP_183772363.1">
    <property type="nucleotide sequence ID" value="NZ_JACHFW010000003.1"/>
</dbReference>
<dbReference type="AlphaFoldDB" id="A0A7W8M4I6"/>
<organism evidence="2 3">
    <name type="scientific">Catenibacillus scindens</name>
    <dbReference type="NCBI Taxonomy" id="673271"/>
    <lineage>
        <taxon>Bacteria</taxon>
        <taxon>Bacillati</taxon>
        <taxon>Bacillota</taxon>
        <taxon>Clostridia</taxon>
        <taxon>Lachnospirales</taxon>
        <taxon>Lachnospiraceae</taxon>
        <taxon>Catenibacillus</taxon>
    </lineage>
</organism>
<sequence>MDVLQAMEKRHSVRSFTNQPIDGKIKDNLLDFIKQCGNESGLHLELVLDEPKAFDGFMAHYGNFSNVRNYIVLAGPKSKGLWEKCGYYGEKIVLFAQMLGLNTCWVALTYKKGAAKIQLNKNEKLCLLIAVGHGTTVGVPHKSKTREMVMNVSQTPPDWFIRGIDAALLAPTAMNQQKFVFSLKDNVVTAKERLGFYSKIDLGIVKYHFELGAGAQHFRWG</sequence>
<comment type="caution">
    <text evidence="2">The sequence shown here is derived from an EMBL/GenBank/DDBJ whole genome shotgun (WGS) entry which is preliminary data.</text>
</comment>
<name>A0A7W8M4I6_9FIRM</name>
<dbReference type="Pfam" id="PF14512">
    <property type="entry name" value="TM1586_NiRdase"/>
    <property type="match status" value="1"/>
</dbReference>
<dbReference type="SUPFAM" id="SSF55469">
    <property type="entry name" value="FMN-dependent nitroreductase-like"/>
    <property type="match status" value="1"/>
</dbReference>
<gene>
    <name evidence="2" type="ORF">HNP82_001130</name>
</gene>
<feature type="domain" description="Putative nitroreductase TM1586" evidence="1">
    <location>
        <begin position="2"/>
        <end position="213"/>
    </location>
</feature>
<dbReference type="GO" id="GO:0016491">
    <property type="term" value="F:oxidoreductase activity"/>
    <property type="evidence" value="ECO:0007669"/>
    <property type="project" value="InterPro"/>
</dbReference>
<evidence type="ECO:0000313" key="2">
    <source>
        <dbReference type="EMBL" id="MBB5264025.1"/>
    </source>
</evidence>
<dbReference type="InterPro" id="IPR029478">
    <property type="entry name" value="TM1586_NiRdase"/>
</dbReference>
<dbReference type="CDD" id="cd02062">
    <property type="entry name" value="Nitro_FMN_reductase"/>
    <property type="match status" value="1"/>
</dbReference>
<dbReference type="Gene3D" id="3.40.109.10">
    <property type="entry name" value="NADH Oxidase"/>
    <property type="match status" value="1"/>
</dbReference>
<dbReference type="EMBL" id="JACHFW010000003">
    <property type="protein sequence ID" value="MBB5264025.1"/>
    <property type="molecule type" value="Genomic_DNA"/>
</dbReference>
<accession>A0A7W8M4I6</accession>
<proteinExistence type="predicted"/>
<protein>
    <recommendedName>
        <fullName evidence="1">Putative nitroreductase TM1586 domain-containing protein</fullName>
    </recommendedName>
</protein>